<dbReference type="AlphaFoldDB" id="F5S9V9"/>
<comment type="caution">
    <text evidence="2">The sequence shown here is derived from an EMBL/GenBank/DDBJ whole genome shotgun (WGS) entry which is preliminary data.</text>
</comment>
<name>F5S9V9_KINKI</name>
<sequence>MQAALFAYTVYTIIATFLNLFYHKDSIMKKIALTLATALILSACSAGGNGLAGMGGNATQMGSNLFGMYVQNQCTTELQSRNEWRLAALAMTQAQQTEWENKICGCVGQEAPNQMTMADTTQLLTAEGRTKVIAEVGARTVTACYKRLFTK</sequence>
<evidence type="ECO:0000313" key="3">
    <source>
        <dbReference type="Proteomes" id="UP000004207"/>
    </source>
</evidence>
<accession>F5S9V9</accession>
<keyword evidence="3" id="KW-1185">Reference proteome</keyword>
<feature type="transmembrane region" description="Helical" evidence="1">
    <location>
        <begin position="6"/>
        <end position="22"/>
    </location>
</feature>
<proteinExistence type="predicted"/>
<dbReference type="Proteomes" id="UP000004207">
    <property type="component" value="Unassembled WGS sequence"/>
</dbReference>
<dbReference type="HOGENOM" id="CLU_136024_0_0_4"/>
<keyword evidence="1" id="KW-0472">Membrane</keyword>
<dbReference type="eggNOG" id="ENOG503346E">
    <property type="taxonomic scope" value="Bacteria"/>
</dbReference>
<evidence type="ECO:0000313" key="2">
    <source>
        <dbReference type="EMBL" id="EGK06939.1"/>
    </source>
</evidence>
<evidence type="ECO:0000256" key="1">
    <source>
        <dbReference type="SAM" id="Phobius"/>
    </source>
</evidence>
<dbReference type="EMBL" id="AFHS01000069">
    <property type="protein sequence ID" value="EGK06939.1"/>
    <property type="molecule type" value="Genomic_DNA"/>
</dbReference>
<keyword evidence="1" id="KW-1133">Transmembrane helix</keyword>
<dbReference type="STRING" id="504.KKKWG1_0494"/>
<gene>
    <name evidence="2" type="ORF">HMPREF0476_1992</name>
</gene>
<keyword evidence="1" id="KW-0812">Transmembrane</keyword>
<organism evidence="2 3">
    <name type="scientific">Kingella kingae ATCC 23330</name>
    <dbReference type="NCBI Taxonomy" id="887327"/>
    <lineage>
        <taxon>Bacteria</taxon>
        <taxon>Pseudomonadati</taxon>
        <taxon>Pseudomonadota</taxon>
        <taxon>Betaproteobacteria</taxon>
        <taxon>Neisseriales</taxon>
        <taxon>Neisseriaceae</taxon>
        <taxon>Kingella</taxon>
    </lineage>
</organism>
<protein>
    <submittedName>
        <fullName evidence="2">Uncharacterized protein</fullName>
    </submittedName>
</protein>
<reference evidence="2 3" key="1">
    <citation type="submission" date="2011-04" db="EMBL/GenBank/DDBJ databases">
        <authorList>
            <person name="Muzny D."/>
            <person name="Qin X."/>
            <person name="Deng J."/>
            <person name="Jiang H."/>
            <person name="Liu Y."/>
            <person name="Qu J."/>
            <person name="Song X.-Z."/>
            <person name="Zhang L."/>
            <person name="Thornton R."/>
            <person name="Coyle M."/>
            <person name="Francisco L."/>
            <person name="Jackson L."/>
            <person name="Javaid M."/>
            <person name="Korchina V."/>
            <person name="Kovar C."/>
            <person name="Mata R."/>
            <person name="Mathew T."/>
            <person name="Ngo R."/>
            <person name="Nguyen L."/>
            <person name="Nguyen N."/>
            <person name="Okwuonu G."/>
            <person name="Ongeri F."/>
            <person name="Pham C."/>
            <person name="Simmons D."/>
            <person name="Wilczek-Boney K."/>
            <person name="Hale W."/>
            <person name="Jakkamsetti A."/>
            <person name="Pham P."/>
            <person name="Ruth R."/>
            <person name="San Lucas F."/>
            <person name="Warren J."/>
            <person name="Zhang J."/>
            <person name="Zhao Z."/>
            <person name="Zhou C."/>
            <person name="Zhu D."/>
            <person name="Lee S."/>
            <person name="Bess C."/>
            <person name="Blankenburg K."/>
            <person name="Forbes L."/>
            <person name="Fu Q."/>
            <person name="Gubbala S."/>
            <person name="Hirani K."/>
            <person name="Jayaseelan J.C."/>
            <person name="Lara F."/>
            <person name="Munidasa M."/>
            <person name="Palculict T."/>
            <person name="Patil S."/>
            <person name="Pu L.-L."/>
            <person name="Saada N."/>
            <person name="Tang L."/>
            <person name="Weissenberger G."/>
            <person name="Zhu Y."/>
            <person name="Hemphill L."/>
            <person name="Shang Y."/>
            <person name="Youmans B."/>
            <person name="Ayvaz T."/>
            <person name="Ross M."/>
            <person name="Santibanez J."/>
            <person name="Aqrawi P."/>
            <person name="Gross S."/>
            <person name="Joshi V."/>
            <person name="Fowler G."/>
            <person name="Nazareth L."/>
            <person name="Reid J."/>
            <person name="Worley K."/>
            <person name="Petrosino J."/>
            <person name="Highlander S."/>
            <person name="Gibbs R."/>
        </authorList>
    </citation>
    <scope>NUCLEOTIDE SEQUENCE [LARGE SCALE GENOMIC DNA]</scope>
    <source>
        <strain evidence="2 3">ATCC 23330</strain>
    </source>
</reference>